<sequence>MGGTGGGSGAGGAGDGPSDGTGGPAIIDPGIPGGSLPAQVSVEPAANAVPEPGSVALLLAGLVGAGFVTRRRPR</sequence>
<evidence type="ECO:0000256" key="1">
    <source>
        <dbReference type="SAM" id="MobiDB-lite"/>
    </source>
</evidence>
<evidence type="ECO:0000259" key="2">
    <source>
        <dbReference type="Pfam" id="PF07589"/>
    </source>
</evidence>
<organism evidence="3 4">
    <name type="scientific">Massilia cavernae</name>
    <dbReference type="NCBI Taxonomy" id="2320864"/>
    <lineage>
        <taxon>Bacteria</taxon>
        <taxon>Pseudomonadati</taxon>
        <taxon>Pseudomonadota</taxon>
        <taxon>Betaproteobacteria</taxon>
        <taxon>Burkholderiales</taxon>
        <taxon>Oxalobacteraceae</taxon>
        <taxon>Telluria group</taxon>
        <taxon>Massilia</taxon>
    </lineage>
</organism>
<evidence type="ECO:0000313" key="3">
    <source>
        <dbReference type="EMBL" id="RJG25831.1"/>
    </source>
</evidence>
<dbReference type="Proteomes" id="UP000284006">
    <property type="component" value="Unassembled WGS sequence"/>
</dbReference>
<protein>
    <submittedName>
        <fullName evidence="3">PEP-CTERM sorting domain-containing protein</fullName>
    </submittedName>
</protein>
<proteinExistence type="predicted"/>
<feature type="domain" description="Ice-binding protein C-terminal" evidence="2">
    <location>
        <begin position="48"/>
        <end position="72"/>
    </location>
</feature>
<accession>A0A418Y7B3</accession>
<dbReference type="InterPro" id="IPR013424">
    <property type="entry name" value="Ice-binding_C"/>
</dbReference>
<comment type="caution">
    <text evidence="3">The sequence shown here is derived from an EMBL/GenBank/DDBJ whole genome shotgun (WGS) entry which is preliminary data.</text>
</comment>
<dbReference type="EMBL" id="QYUP01000021">
    <property type="protein sequence ID" value="RJG25831.1"/>
    <property type="molecule type" value="Genomic_DNA"/>
</dbReference>
<evidence type="ECO:0000313" key="4">
    <source>
        <dbReference type="Proteomes" id="UP000284006"/>
    </source>
</evidence>
<name>A0A418Y7B3_9BURK</name>
<feature type="compositionally biased region" description="Gly residues" evidence="1">
    <location>
        <begin position="1"/>
        <end position="23"/>
    </location>
</feature>
<feature type="region of interest" description="Disordered" evidence="1">
    <location>
        <begin position="1"/>
        <end position="38"/>
    </location>
</feature>
<dbReference type="AlphaFoldDB" id="A0A418Y7B3"/>
<keyword evidence="4" id="KW-1185">Reference proteome</keyword>
<dbReference type="Pfam" id="PF07589">
    <property type="entry name" value="PEP-CTERM"/>
    <property type="match status" value="1"/>
</dbReference>
<reference evidence="3 4" key="1">
    <citation type="submission" date="2018-09" db="EMBL/GenBank/DDBJ databases">
        <authorList>
            <person name="Zhu H."/>
        </authorList>
    </citation>
    <scope>NUCLEOTIDE SEQUENCE [LARGE SCALE GENOMIC DNA]</scope>
    <source>
        <strain evidence="3 4">K1S02-61</strain>
    </source>
</reference>
<gene>
    <name evidence="3" type="ORF">D3872_02605</name>
</gene>
<dbReference type="NCBIfam" id="TIGR02595">
    <property type="entry name" value="PEP_CTERM"/>
    <property type="match status" value="1"/>
</dbReference>
<dbReference type="RefSeq" id="WP_119809362.1">
    <property type="nucleotide sequence ID" value="NZ_QYUP01000021.1"/>
</dbReference>